<accession>A0A7W9EZW4</accession>
<sequence>MELTVSLETVCRLIIRAREMEAQVPGLAADEDENPLDADDEFSVMEDETNTVIEEEMAAALDDLADDQVAEVLALAWVGRGTYDATEWEEALEEANDRSGESPADQLMEMPMLAGYLDAGLAAFDLSCTGIGQID</sequence>
<protein>
    <recommendedName>
        <fullName evidence="3">DUF3775 domain-containing protein</fullName>
    </recommendedName>
</protein>
<dbReference type="OrthoDB" id="5641374at2"/>
<proteinExistence type="predicted"/>
<organism evidence="1 2">
    <name type="scientific">Sphingomonas prati</name>
    <dbReference type="NCBI Taxonomy" id="1843237"/>
    <lineage>
        <taxon>Bacteria</taxon>
        <taxon>Pseudomonadati</taxon>
        <taxon>Pseudomonadota</taxon>
        <taxon>Alphaproteobacteria</taxon>
        <taxon>Sphingomonadales</taxon>
        <taxon>Sphingomonadaceae</taxon>
        <taxon>Sphingomonas</taxon>
    </lineage>
</organism>
<keyword evidence="2" id="KW-1185">Reference proteome</keyword>
<evidence type="ECO:0000313" key="2">
    <source>
        <dbReference type="Proteomes" id="UP000546701"/>
    </source>
</evidence>
<dbReference type="Proteomes" id="UP000546701">
    <property type="component" value="Unassembled WGS sequence"/>
</dbReference>
<name>A0A7W9EZW4_9SPHN</name>
<dbReference type="AlphaFoldDB" id="A0A7W9EZW4"/>
<dbReference type="EMBL" id="JACIJR010000001">
    <property type="protein sequence ID" value="MBB5727696.1"/>
    <property type="molecule type" value="Genomic_DNA"/>
</dbReference>
<dbReference type="RefSeq" id="WP_157175281.1">
    <property type="nucleotide sequence ID" value="NZ_BMJP01000001.1"/>
</dbReference>
<reference evidence="1 2" key="1">
    <citation type="submission" date="2020-08" db="EMBL/GenBank/DDBJ databases">
        <title>Genomic Encyclopedia of Type Strains, Phase IV (KMG-IV): sequencing the most valuable type-strain genomes for metagenomic binning, comparative biology and taxonomic classification.</title>
        <authorList>
            <person name="Goeker M."/>
        </authorList>
    </citation>
    <scope>NUCLEOTIDE SEQUENCE [LARGE SCALE GENOMIC DNA]</scope>
    <source>
        <strain evidence="1 2">DSM 103336</strain>
    </source>
</reference>
<evidence type="ECO:0008006" key="3">
    <source>
        <dbReference type="Google" id="ProtNLM"/>
    </source>
</evidence>
<dbReference type="InterPro" id="IPR022254">
    <property type="entry name" value="DUF3775"/>
</dbReference>
<comment type="caution">
    <text evidence="1">The sequence shown here is derived from an EMBL/GenBank/DDBJ whole genome shotgun (WGS) entry which is preliminary data.</text>
</comment>
<dbReference type="Pfam" id="PF12616">
    <property type="entry name" value="DUF3775"/>
    <property type="match status" value="1"/>
</dbReference>
<gene>
    <name evidence="1" type="ORF">FHS99_000152</name>
</gene>
<evidence type="ECO:0000313" key="1">
    <source>
        <dbReference type="EMBL" id="MBB5727696.1"/>
    </source>
</evidence>